<feature type="transmembrane region" description="Helical" evidence="1">
    <location>
        <begin position="155"/>
        <end position="173"/>
    </location>
</feature>
<accession>A0A8T8LI68</accession>
<keyword evidence="1" id="KW-1133">Transmembrane helix</keyword>
<feature type="transmembrane region" description="Helical" evidence="1">
    <location>
        <begin position="47"/>
        <end position="75"/>
    </location>
</feature>
<name>A0A8T8LI68_9EURY</name>
<dbReference type="Pfam" id="PF04307">
    <property type="entry name" value="YdjM"/>
    <property type="match status" value="1"/>
</dbReference>
<evidence type="ECO:0000313" key="3">
    <source>
        <dbReference type="Proteomes" id="UP000679341"/>
    </source>
</evidence>
<dbReference type="RefSeq" id="WP_017343090.1">
    <property type="nucleotide sequence ID" value="NZ_CP073695.1"/>
</dbReference>
<evidence type="ECO:0000313" key="2">
    <source>
        <dbReference type="EMBL" id="QUO46872.1"/>
    </source>
</evidence>
<dbReference type="InterPro" id="IPR007404">
    <property type="entry name" value="YdjM-like"/>
</dbReference>
<dbReference type="GeneID" id="64827802"/>
<proteinExistence type="predicted"/>
<gene>
    <name evidence="2" type="ORF">J7656_09640</name>
</gene>
<evidence type="ECO:0000256" key="1">
    <source>
        <dbReference type="SAM" id="Phobius"/>
    </source>
</evidence>
<sequence>MWPWGHLAVGYVAFSAFLRLGLGERPSDRGVIVLAVATQLPDLVDKPLAWQFGLLSNGIGAAHSLLVGVPAAVALGLFLRSKGYTEFGVAVAVGHASHVLGDLLFAALFSRPPVLPAFLWPVYSTPAAPAPGLGAKTWQLLLDSRALLGGATGRSYFLIEALLLCGTVALWFLDGKPGWGLLRRPRRSE</sequence>
<protein>
    <submittedName>
        <fullName evidence="2">Metal-dependent hydrolase</fullName>
    </submittedName>
</protein>
<keyword evidence="2" id="KW-0378">Hydrolase</keyword>
<dbReference type="Proteomes" id="UP000679341">
    <property type="component" value="Chromosome"/>
</dbReference>
<dbReference type="KEGG" id="hss:J7656_09640"/>
<dbReference type="AlphaFoldDB" id="A0A8T8LI68"/>
<dbReference type="OrthoDB" id="200338at2157"/>
<reference evidence="2 3" key="1">
    <citation type="submission" date="2021-03" db="EMBL/GenBank/DDBJ databases">
        <title>Halorubrum sodomense MBLA0099, Whole genome shotgun sequencing.</title>
        <authorList>
            <person name="Seo M.-J."/>
            <person name="Cho E.-S."/>
            <person name="Hwang C.Y."/>
        </authorList>
    </citation>
    <scope>NUCLEOTIDE SEQUENCE [LARGE SCALE GENOMIC DNA]</scope>
    <source>
        <strain evidence="2 3">MBLA0099</strain>
    </source>
</reference>
<dbReference type="EMBL" id="CP073695">
    <property type="protein sequence ID" value="QUO46872.1"/>
    <property type="molecule type" value="Genomic_DNA"/>
</dbReference>
<feature type="transmembrane region" description="Helical" evidence="1">
    <location>
        <begin position="87"/>
        <end position="109"/>
    </location>
</feature>
<keyword evidence="3" id="KW-1185">Reference proteome</keyword>
<organism evidence="2 3">
    <name type="scientific">Halorubrum ruber</name>
    <dbReference type="NCBI Taxonomy" id="2982524"/>
    <lineage>
        <taxon>Archaea</taxon>
        <taxon>Methanobacteriati</taxon>
        <taxon>Methanobacteriota</taxon>
        <taxon>Stenosarchaea group</taxon>
        <taxon>Halobacteria</taxon>
        <taxon>Halobacteriales</taxon>
        <taxon>Haloferacaceae</taxon>
        <taxon>Halorubrum</taxon>
    </lineage>
</organism>
<keyword evidence="1" id="KW-0812">Transmembrane</keyword>
<keyword evidence="1" id="KW-0472">Membrane</keyword>
<dbReference type="GO" id="GO:0016787">
    <property type="term" value="F:hydrolase activity"/>
    <property type="evidence" value="ECO:0007669"/>
    <property type="project" value="UniProtKB-KW"/>
</dbReference>